<dbReference type="AlphaFoldDB" id="A0A2P7ECC4"/>
<comment type="caution">
    <text evidence="1">The sequence shown here is derived from an EMBL/GenBank/DDBJ whole genome shotgun (WGS) entry which is preliminary data.</text>
</comment>
<proteinExistence type="predicted"/>
<protein>
    <submittedName>
        <fullName evidence="1">Uncharacterized protein</fullName>
    </submittedName>
</protein>
<evidence type="ECO:0000313" key="2">
    <source>
        <dbReference type="Proteomes" id="UP000240206"/>
    </source>
</evidence>
<evidence type="ECO:0000313" key="1">
    <source>
        <dbReference type="EMBL" id="PSI00789.1"/>
    </source>
</evidence>
<dbReference type="Proteomes" id="UP000240206">
    <property type="component" value="Unassembled WGS sequence"/>
</dbReference>
<dbReference type="EMBL" id="PXVC01000074">
    <property type="protein sequence ID" value="PSI00789.1"/>
    <property type="molecule type" value="Genomic_DNA"/>
</dbReference>
<reference evidence="2" key="1">
    <citation type="submission" date="2018-03" db="EMBL/GenBank/DDBJ databases">
        <title>Ecological and genomic features of two cosmopolitan and abundant freshwater picocyanobacteria.</title>
        <authorList>
            <person name="Cabello-Yeves P.J."/>
            <person name="Picazo A."/>
            <person name="Camacho A."/>
            <person name="Callieri C."/>
            <person name="Rosselli R."/>
            <person name="Roda-Garcia J."/>
            <person name="Coutinho F.H."/>
            <person name="Rodriguez-Valera F."/>
        </authorList>
    </citation>
    <scope>NUCLEOTIDE SEQUENCE [LARGE SCALE GENOMIC DNA]</scope>
    <source>
        <strain evidence="2">Tous</strain>
    </source>
</reference>
<name>A0A2P7ECC4_9SYNE</name>
<keyword evidence="2" id="KW-1185">Reference proteome</keyword>
<organism evidence="1 2">
    <name type="scientific">Synechococcus lacustris str. Tous</name>
    <dbReference type="NCBI Taxonomy" id="1910958"/>
    <lineage>
        <taxon>Bacteria</taxon>
        <taxon>Bacillati</taxon>
        <taxon>Cyanobacteriota</taxon>
        <taxon>Cyanophyceae</taxon>
        <taxon>Synechococcales</taxon>
        <taxon>Synechococcaceae</taxon>
        <taxon>Synechococcus</taxon>
    </lineage>
</organism>
<gene>
    <name evidence="1" type="ORF">C7K08_11260</name>
</gene>
<sequence length="79" mass="9048">MKGFLAEHLLKLFARKSYGKNAQQIIDLCALVHEAQSTWSKIEVKKFQSESTINSQVWGKLNAIALDKRDNIFGIRNRT</sequence>
<accession>A0A2P7ECC4</accession>